<dbReference type="Gene3D" id="3.30.2020.10">
    <property type="entry name" value="NE0471-like N-terminal domain"/>
    <property type="match status" value="1"/>
</dbReference>
<dbReference type="SUPFAM" id="SSF143880">
    <property type="entry name" value="NE0471 N-terminal domain-like"/>
    <property type="match status" value="1"/>
</dbReference>
<reference evidence="2" key="1">
    <citation type="submission" date="2014-11" db="EMBL/GenBank/DDBJ databases">
        <authorList>
            <person name="Hornung B.V."/>
        </authorList>
    </citation>
    <scope>NUCLEOTIDE SEQUENCE</scope>
    <source>
        <strain evidence="2">INE</strain>
    </source>
</reference>
<name>A0A8S0W9J9_9FIRM</name>
<accession>A0A8S0W9J9</accession>
<gene>
    <name evidence="1" type="ORF">DEACI_3338</name>
    <name evidence="2" type="ORF">DEACI_3615</name>
</gene>
<keyword evidence="3" id="KW-1185">Reference proteome</keyword>
<evidence type="ECO:0000313" key="3">
    <source>
        <dbReference type="Proteomes" id="UP001071230"/>
    </source>
</evidence>
<dbReference type="Proteomes" id="UP000836597">
    <property type="component" value="Chromosome"/>
</dbReference>
<evidence type="ECO:0000313" key="1">
    <source>
        <dbReference type="EMBL" id="CAA7602659.1"/>
    </source>
</evidence>
<evidence type="ECO:0008006" key="4">
    <source>
        <dbReference type="Google" id="ProtNLM"/>
    </source>
</evidence>
<protein>
    <recommendedName>
        <fullName evidence="4">DUF2442 domain-containing protein</fullName>
    </recommendedName>
</protein>
<dbReference type="KEGG" id="aacx:DEACI_3338"/>
<dbReference type="EMBL" id="CDGJ01000111">
    <property type="protein sequence ID" value="CEJ09132.1"/>
    <property type="molecule type" value="Genomic_DNA"/>
</dbReference>
<organism evidence="1">
    <name type="scientific">Acididesulfobacillus acetoxydans</name>
    <dbReference type="NCBI Taxonomy" id="1561005"/>
    <lineage>
        <taxon>Bacteria</taxon>
        <taxon>Bacillati</taxon>
        <taxon>Bacillota</taxon>
        <taxon>Clostridia</taxon>
        <taxon>Eubacteriales</taxon>
        <taxon>Peptococcaceae</taxon>
        <taxon>Acididesulfobacillus</taxon>
    </lineage>
</organism>
<dbReference type="InterPro" id="IPR018841">
    <property type="entry name" value="DUF2442"/>
</dbReference>
<dbReference type="Proteomes" id="UP001071230">
    <property type="component" value="Unassembled WGS sequence"/>
</dbReference>
<sequence>MDYFPEVIQVIPTEDYRVYIYFDDGSIKLFDAKNLVGQGVFAPLIDREKFLGSCKVLNHTLAWDLKGNYDETECLDLDPLELYRTCPEVEEPAGLFKSQSGQRV</sequence>
<dbReference type="InterPro" id="IPR036782">
    <property type="entry name" value="NE0471-like_N"/>
</dbReference>
<dbReference type="RefSeq" id="WP_240985991.1">
    <property type="nucleotide sequence ID" value="NZ_CDGJ01000111.1"/>
</dbReference>
<dbReference type="Pfam" id="PF10387">
    <property type="entry name" value="DUF2442"/>
    <property type="match status" value="1"/>
</dbReference>
<dbReference type="AlphaFoldDB" id="A0A8S0W9J9"/>
<dbReference type="EMBL" id="LR746496">
    <property type="protein sequence ID" value="CAA7602659.1"/>
    <property type="molecule type" value="Genomic_DNA"/>
</dbReference>
<reference evidence="1" key="2">
    <citation type="submission" date="2020-01" db="EMBL/GenBank/DDBJ databases">
        <authorList>
            <person name="Hornung B."/>
        </authorList>
    </citation>
    <scope>NUCLEOTIDE SEQUENCE</scope>
    <source>
        <strain evidence="1">PacBioINE</strain>
    </source>
</reference>
<evidence type="ECO:0000313" key="2">
    <source>
        <dbReference type="EMBL" id="CEJ09132.1"/>
    </source>
</evidence>
<proteinExistence type="predicted"/>